<dbReference type="EMBL" id="CM044703">
    <property type="protein sequence ID" value="KAI5674713.1"/>
    <property type="molecule type" value="Genomic_DNA"/>
</dbReference>
<evidence type="ECO:0000313" key="1">
    <source>
        <dbReference type="EMBL" id="KAI5674713.1"/>
    </source>
</evidence>
<proteinExistence type="predicted"/>
<sequence>MEITDFSALIFTIFFIFLLLKLGIKHRIGYPSKSNLPPGPRKLPFIGNIHQLAGSLPHHVLRELAKKYGPLMHLQVGEVSTIVVSSPETAKEVMKTHDIIFASRPHIIASQIISYNSTNIAFAPYGEYWRQLRKICTLELLSAKRVQSFHYIREEETSRMIQSIAGNGGEIINLTQKIYSAVSSIVLRAAFGGKCKDQESFVHVAVEAIKLGAGFSIPDIYPSIKFFHFFSGVKPKLERLLLQSDRILQNIVNEHKANYITKKDEPEACKDLVDVLLKYLESENGEFHLTEENIKAVLLDMFAAGTETSGTTIDWAMSEMLRNPTILKKAQEEVRQAFSSRGYINEEEFKDLKYLQAIIKETLRLHPALPLLLPRENSERCEIGGYEIPLKTKIIVNAWAINRDSRYWQDAESFIPERFLDSSVDYKGTHFEYIPFGAGRRICPGMTSGLANVEVILAKLLYQFNWDLPDGMEPEGLDMTEASGLTARRKADLYLVPKLHNPLLV</sequence>
<gene>
    <name evidence="1" type="ORF">M9H77_15077</name>
</gene>
<keyword evidence="2" id="KW-1185">Reference proteome</keyword>
<protein>
    <submittedName>
        <fullName evidence="1">Uncharacterized protein</fullName>
    </submittedName>
</protein>
<name>A0ACC0BQ97_CATRO</name>
<comment type="caution">
    <text evidence="1">The sequence shown here is derived from an EMBL/GenBank/DDBJ whole genome shotgun (WGS) entry which is preliminary data.</text>
</comment>
<evidence type="ECO:0000313" key="2">
    <source>
        <dbReference type="Proteomes" id="UP001060085"/>
    </source>
</evidence>
<organism evidence="1 2">
    <name type="scientific">Catharanthus roseus</name>
    <name type="common">Madagascar periwinkle</name>
    <name type="synonym">Vinca rosea</name>
    <dbReference type="NCBI Taxonomy" id="4058"/>
    <lineage>
        <taxon>Eukaryota</taxon>
        <taxon>Viridiplantae</taxon>
        <taxon>Streptophyta</taxon>
        <taxon>Embryophyta</taxon>
        <taxon>Tracheophyta</taxon>
        <taxon>Spermatophyta</taxon>
        <taxon>Magnoliopsida</taxon>
        <taxon>eudicotyledons</taxon>
        <taxon>Gunneridae</taxon>
        <taxon>Pentapetalae</taxon>
        <taxon>asterids</taxon>
        <taxon>lamiids</taxon>
        <taxon>Gentianales</taxon>
        <taxon>Apocynaceae</taxon>
        <taxon>Rauvolfioideae</taxon>
        <taxon>Vinceae</taxon>
        <taxon>Catharanthinae</taxon>
        <taxon>Catharanthus</taxon>
    </lineage>
</organism>
<dbReference type="Proteomes" id="UP001060085">
    <property type="component" value="Linkage Group LG03"/>
</dbReference>
<reference evidence="2" key="1">
    <citation type="journal article" date="2023" name="Nat. Plants">
        <title>Single-cell RNA sequencing provides a high-resolution roadmap for understanding the multicellular compartmentation of specialized metabolism.</title>
        <authorList>
            <person name="Sun S."/>
            <person name="Shen X."/>
            <person name="Li Y."/>
            <person name="Li Y."/>
            <person name="Wang S."/>
            <person name="Li R."/>
            <person name="Zhang H."/>
            <person name="Shen G."/>
            <person name="Guo B."/>
            <person name="Wei J."/>
            <person name="Xu J."/>
            <person name="St-Pierre B."/>
            <person name="Chen S."/>
            <person name="Sun C."/>
        </authorList>
    </citation>
    <scope>NUCLEOTIDE SEQUENCE [LARGE SCALE GENOMIC DNA]</scope>
</reference>
<accession>A0ACC0BQ97</accession>